<accession>A0A6P2C433</accession>
<reference evidence="8 9" key="1">
    <citation type="submission" date="2018-11" db="EMBL/GenBank/DDBJ databases">
        <title>Trebonia kvetii gen.nov., sp.nov., a novel acidophilic actinobacterium, and proposal of the new actinobacterial family Treboniaceae fam. nov.</title>
        <authorList>
            <person name="Rapoport D."/>
            <person name="Sagova-Mareckova M."/>
            <person name="Sedlacek I."/>
            <person name="Provaznik J."/>
            <person name="Kralova S."/>
            <person name="Pavlinic D."/>
            <person name="Benes V."/>
            <person name="Kopecky J."/>
        </authorList>
    </citation>
    <scope>NUCLEOTIDE SEQUENCE [LARGE SCALE GENOMIC DNA]</scope>
    <source>
        <strain evidence="8 9">15Tr583</strain>
    </source>
</reference>
<keyword evidence="9" id="KW-1185">Reference proteome</keyword>
<evidence type="ECO:0000256" key="4">
    <source>
        <dbReference type="ARBA" id="ARBA00022898"/>
    </source>
</evidence>
<keyword evidence="4" id="KW-0663">Pyridoxal phosphate</keyword>
<dbReference type="InterPro" id="IPR022644">
    <property type="entry name" value="De-COase2_N"/>
</dbReference>
<evidence type="ECO:0000313" key="9">
    <source>
        <dbReference type="Proteomes" id="UP000460272"/>
    </source>
</evidence>
<evidence type="ECO:0000256" key="2">
    <source>
        <dbReference type="ARBA" id="ARBA00008872"/>
    </source>
</evidence>
<comment type="cofactor">
    <cofactor evidence="1">
        <name>pyridoxal 5'-phosphate</name>
        <dbReference type="ChEBI" id="CHEBI:597326"/>
    </cofactor>
</comment>
<dbReference type="PANTHER" id="PTHR11482:SF6">
    <property type="entry name" value="ORNITHINE DECARBOXYLASE 1-RELATED"/>
    <property type="match status" value="1"/>
</dbReference>
<dbReference type="Proteomes" id="UP000460272">
    <property type="component" value="Unassembled WGS sequence"/>
</dbReference>
<dbReference type="PRINTS" id="PR01182">
    <property type="entry name" value="ORNDCRBXLASE"/>
</dbReference>
<sequence>MGAQQATKLPMAAESKQPVPQEDATPGIADSRSGWWRAWRARFGVAEVSGTVAAAAGFAFGYLAAGSLLAAAGLATLCEAIGFYGCVGAKTAAAARRATAHLSGWRRMGAGTWHAVKEQLASCAAAEVLDFFLIRPGCMAGAAWLARPLPGGIWLGFAVGKVVADVAWYGMEAAARRGVARSLAAGRPATSCLRLEVARAVDSFGALAAAFPEVTAHYAVKANPHPQLLAGLHAAGCRFEVASWAEVRAVMKAGVDPSTVLFIHPVKLPADIACARKAGVWRFAADSETELEKIASYAPGPRCCCASTSGPAARWATRASSASSQARQSSLPGWPAHWA</sequence>
<evidence type="ECO:0000256" key="6">
    <source>
        <dbReference type="SAM" id="MobiDB-lite"/>
    </source>
</evidence>
<dbReference type="PANTHER" id="PTHR11482">
    <property type="entry name" value="ARGININE/DIAMINOPIMELATE/ORNITHINE DECARBOXYLASE"/>
    <property type="match status" value="1"/>
</dbReference>
<dbReference type="GO" id="GO:0005737">
    <property type="term" value="C:cytoplasm"/>
    <property type="evidence" value="ECO:0007669"/>
    <property type="project" value="TreeGrafter"/>
</dbReference>
<dbReference type="EMBL" id="RPFW01000001">
    <property type="protein sequence ID" value="TVZ05968.1"/>
    <property type="molecule type" value="Genomic_DNA"/>
</dbReference>
<dbReference type="Pfam" id="PF02784">
    <property type="entry name" value="Orn_Arg_deC_N"/>
    <property type="match status" value="1"/>
</dbReference>
<dbReference type="Gene3D" id="3.20.20.10">
    <property type="entry name" value="Alanine racemase"/>
    <property type="match status" value="1"/>
</dbReference>
<dbReference type="InterPro" id="IPR022653">
    <property type="entry name" value="De-COase2_pyr-phos_BS"/>
</dbReference>
<proteinExistence type="inferred from homology"/>
<dbReference type="GO" id="GO:0004586">
    <property type="term" value="F:ornithine decarboxylase activity"/>
    <property type="evidence" value="ECO:0007669"/>
    <property type="project" value="TreeGrafter"/>
</dbReference>
<organism evidence="8 9">
    <name type="scientific">Trebonia kvetii</name>
    <dbReference type="NCBI Taxonomy" id="2480626"/>
    <lineage>
        <taxon>Bacteria</taxon>
        <taxon>Bacillati</taxon>
        <taxon>Actinomycetota</taxon>
        <taxon>Actinomycetes</taxon>
        <taxon>Streptosporangiales</taxon>
        <taxon>Treboniaceae</taxon>
        <taxon>Trebonia</taxon>
    </lineage>
</organism>
<evidence type="ECO:0000259" key="7">
    <source>
        <dbReference type="Pfam" id="PF02784"/>
    </source>
</evidence>
<feature type="region of interest" description="Disordered" evidence="6">
    <location>
        <begin position="1"/>
        <end position="30"/>
    </location>
</feature>
<feature type="domain" description="Orn/DAP/Arg decarboxylase 2 N-terminal" evidence="7">
    <location>
        <begin position="204"/>
        <end position="302"/>
    </location>
</feature>
<evidence type="ECO:0000256" key="1">
    <source>
        <dbReference type="ARBA" id="ARBA00001933"/>
    </source>
</evidence>
<keyword evidence="5" id="KW-0456">Lyase</keyword>
<protein>
    <recommendedName>
        <fullName evidence="7">Orn/DAP/Arg decarboxylase 2 N-terminal domain-containing protein</fullName>
    </recommendedName>
</protein>
<gene>
    <name evidence="8" type="ORF">EAS64_00370</name>
</gene>
<dbReference type="AlphaFoldDB" id="A0A6P2C433"/>
<evidence type="ECO:0000313" key="8">
    <source>
        <dbReference type="EMBL" id="TVZ05968.1"/>
    </source>
</evidence>
<evidence type="ECO:0000256" key="5">
    <source>
        <dbReference type="ARBA" id="ARBA00023239"/>
    </source>
</evidence>
<dbReference type="InterPro" id="IPR002433">
    <property type="entry name" value="Orn_de-COase"/>
</dbReference>
<feature type="region of interest" description="Disordered" evidence="6">
    <location>
        <begin position="317"/>
        <end position="339"/>
    </location>
</feature>
<name>A0A6P2C433_9ACTN</name>
<comment type="caution">
    <text evidence="8">The sequence shown here is derived from an EMBL/GenBank/DDBJ whole genome shotgun (WGS) entry which is preliminary data.</text>
</comment>
<evidence type="ECO:0000256" key="3">
    <source>
        <dbReference type="ARBA" id="ARBA00022793"/>
    </source>
</evidence>
<dbReference type="OrthoDB" id="9802241at2"/>
<dbReference type="GO" id="GO:0033387">
    <property type="term" value="P:putrescine biosynthetic process from arginine, via ornithine"/>
    <property type="evidence" value="ECO:0007669"/>
    <property type="project" value="TreeGrafter"/>
</dbReference>
<keyword evidence="3" id="KW-0210">Decarboxylase</keyword>
<dbReference type="SUPFAM" id="SSF51419">
    <property type="entry name" value="PLP-binding barrel"/>
    <property type="match status" value="1"/>
</dbReference>
<dbReference type="PROSITE" id="PS00878">
    <property type="entry name" value="ODR_DC_2_1"/>
    <property type="match status" value="1"/>
</dbReference>
<feature type="compositionally biased region" description="Low complexity" evidence="6">
    <location>
        <begin position="317"/>
        <end position="330"/>
    </location>
</feature>
<comment type="similarity">
    <text evidence="2">Belongs to the Orn/Lys/Arg decarboxylase class-II family.</text>
</comment>
<dbReference type="InterPro" id="IPR029066">
    <property type="entry name" value="PLP-binding_barrel"/>
</dbReference>